<feature type="compositionally biased region" description="Pro residues" evidence="1">
    <location>
        <begin position="115"/>
        <end position="124"/>
    </location>
</feature>
<protein>
    <submittedName>
        <fullName evidence="2">WGS project CBMI000000000 data, contig CS3069_c000507</fullName>
    </submittedName>
</protein>
<reference evidence="2" key="1">
    <citation type="submission" date="2013-05" db="EMBL/GenBank/DDBJ databases">
        <title>Draft genome sequences of six wheat associated Fusarium spp. isolates.</title>
        <authorList>
            <person name="Moolhuijzen P.M."/>
            <person name="Manners J.M."/>
            <person name="Wilcox S."/>
            <person name="Bellgard M.I."/>
            <person name="Gardiner D.M."/>
        </authorList>
    </citation>
    <scope>NUCLEOTIDE SEQUENCE</scope>
    <source>
        <strain evidence="2">CS3069</strain>
    </source>
</reference>
<accession>A0A090MAN3</accession>
<dbReference type="EMBL" id="CBMI010000506">
    <property type="protein sequence ID" value="CEG04174.1"/>
    <property type="molecule type" value="Genomic_DNA"/>
</dbReference>
<comment type="caution">
    <text evidence="2">The sequence shown here is derived from an EMBL/GenBank/DDBJ whole genome shotgun (WGS) entry which is preliminary data.</text>
</comment>
<gene>
    <name evidence="2" type="ORF">BN850_0024560</name>
</gene>
<feature type="compositionally biased region" description="Basic and acidic residues" evidence="1">
    <location>
        <begin position="187"/>
        <end position="210"/>
    </location>
</feature>
<feature type="compositionally biased region" description="Basic residues" evidence="1">
    <location>
        <begin position="277"/>
        <end position="291"/>
    </location>
</feature>
<feature type="region of interest" description="Disordered" evidence="1">
    <location>
        <begin position="1"/>
        <end position="333"/>
    </location>
</feature>
<feature type="compositionally biased region" description="Polar residues" evidence="1">
    <location>
        <begin position="315"/>
        <end position="325"/>
    </location>
</feature>
<evidence type="ECO:0000256" key="1">
    <source>
        <dbReference type="SAM" id="MobiDB-lite"/>
    </source>
</evidence>
<sequence length="419" mass="46810">MAYYHQPRQQSRPYRYDDDFVAPEPGRPYNPYDERDAAPPRRVRREPATDATSGSPPRRYKSERGRRPRSPGRPDRRDESMTDDRGPDTRHRPHRYEPERRGRSAGPDRRSRNLSPPPFGPPPDSPRRKARSARPDHESNRPEREYRQSSREPKSGREREFPSRSKRGGRSERDYRYDDDGPSPYPYDRDPYARGPPRRGDPDGPRDSRRSRNWAPDSDSPPRRHGRSVPPAARSRSHGRGRRSRYSDSESDSENDRYATGAGAAGAGAAGAAVAGSRRRPRSQGRDRRGRNPAQSPARGRPPVTQKGRDAPSGRRSSMPASTKNKAAWWQNPMVQAGARTAFTAGAQAAMKSGKESGPWLGPKGAKVATAALGAALVDGFMGQKHPNSTRQKLMREGIDLASAQTVRVPEHRGRSGRS</sequence>
<dbReference type="AlphaFoldDB" id="A0A090MAN3"/>
<proteinExistence type="predicted"/>
<feature type="compositionally biased region" description="Basic residues" evidence="1">
    <location>
        <begin position="235"/>
        <end position="244"/>
    </location>
</feature>
<feature type="compositionally biased region" description="Basic and acidic residues" evidence="1">
    <location>
        <begin position="72"/>
        <end position="111"/>
    </location>
</feature>
<feature type="compositionally biased region" description="Basic and acidic residues" evidence="1">
    <location>
        <begin position="133"/>
        <end position="179"/>
    </location>
</feature>
<evidence type="ECO:0000313" key="2">
    <source>
        <dbReference type="EMBL" id="CEG04174.1"/>
    </source>
</evidence>
<name>A0A090MAN3_9HYPO</name>
<organism evidence="2">
    <name type="scientific">Fusarium clavum</name>
    <dbReference type="NCBI Taxonomy" id="2594811"/>
    <lineage>
        <taxon>Eukaryota</taxon>
        <taxon>Fungi</taxon>
        <taxon>Dikarya</taxon>
        <taxon>Ascomycota</taxon>
        <taxon>Pezizomycotina</taxon>
        <taxon>Sordariomycetes</taxon>
        <taxon>Hypocreomycetidae</taxon>
        <taxon>Hypocreales</taxon>
        <taxon>Nectriaceae</taxon>
        <taxon>Fusarium</taxon>
        <taxon>Fusarium incarnatum-equiseti species complex</taxon>
    </lineage>
</organism>